<reference evidence="1 2" key="1">
    <citation type="submission" date="2020-05" db="EMBL/GenBank/DDBJ databases">
        <authorList>
            <person name="Whitworth D."/>
        </authorList>
    </citation>
    <scope>NUCLEOTIDE SEQUENCE [LARGE SCALE GENOMIC DNA]</scope>
    <source>
        <strain evidence="1 2">AM005</strain>
    </source>
</reference>
<dbReference type="PANTHER" id="PTHR38009:SF1">
    <property type="entry name" value="CONSERVED HYPOTHETICAL PHAGE TAIL PROTEIN"/>
    <property type="match status" value="1"/>
</dbReference>
<dbReference type="InterPro" id="IPR010667">
    <property type="entry name" value="Phage_T4_Gp19"/>
</dbReference>
<name>A0A7Y4IIM1_MYXXA</name>
<sequence length="153" mass="17329">MTVIGSPRSFHKRFKFLVEIDSVASAGFQKCSELSVEVANVQYFEGGSLIPNKSPGRLTFSDVTLERGATQDHELFDWFQDVVHTASGLGSPDSLYKRHLDIVQQDRDGTTLRRWSLAHAWPVKFLAGEWDNESDENVIESVVLTYDFFELSK</sequence>
<organism evidence="1 2">
    <name type="scientific">Myxococcus xanthus</name>
    <dbReference type="NCBI Taxonomy" id="34"/>
    <lineage>
        <taxon>Bacteria</taxon>
        <taxon>Pseudomonadati</taxon>
        <taxon>Myxococcota</taxon>
        <taxon>Myxococcia</taxon>
        <taxon>Myxococcales</taxon>
        <taxon>Cystobacterineae</taxon>
        <taxon>Myxococcaceae</taxon>
        <taxon>Myxococcus</taxon>
    </lineage>
</organism>
<dbReference type="InterPro" id="IPR011747">
    <property type="entry name" value="CHP02241"/>
</dbReference>
<dbReference type="EMBL" id="JABFNT010000045">
    <property type="protein sequence ID" value="NOJ79806.1"/>
    <property type="molecule type" value="Genomic_DNA"/>
</dbReference>
<dbReference type="GO" id="GO:0005198">
    <property type="term" value="F:structural molecule activity"/>
    <property type="evidence" value="ECO:0007669"/>
    <property type="project" value="InterPro"/>
</dbReference>
<accession>A0A7Y4IIM1</accession>
<dbReference type="NCBIfam" id="TIGR02241">
    <property type="entry name" value="conserved hypothetical phage tail region protein"/>
    <property type="match status" value="1"/>
</dbReference>
<protein>
    <submittedName>
        <fullName evidence="1">Phage tail protein</fullName>
    </submittedName>
</protein>
<dbReference type="Pfam" id="PF06841">
    <property type="entry name" value="Phage_T4_gp19"/>
    <property type="match status" value="1"/>
</dbReference>
<evidence type="ECO:0000313" key="1">
    <source>
        <dbReference type="EMBL" id="NOJ79806.1"/>
    </source>
</evidence>
<evidence type="ECO:0000313" key="2">
    <source>
        <dbReference type="Proteomes" id="UP000533080"/>
    </source>
</evidence>
<dbReference type="AlphaFoldDB" id="A0A7Y4IIM1"/>
<dbReference type="PANTHER" id="PTHR38009">
    <property type="entry name" value="CONSERVED HYPOTHETICAL PHAGE TAIL PROTEIN"/>
    <property type="match status" value="1"/>
</dbReference>
<dbReference type="RefSeq" id="WP_171442051.1">
    <property type="nucleotide sequence ID" value="NZ_JABFNS010000041.1"/>
</dbReference>
<dbReference type="Proteomes" id="UP000533080">
    <property type="component" value="Unassembled WGS sequence"/>
</dbReference>
<gene>
    <name evidence="1" type="ORF">HNV28_15900</name>
</gene>
<proteinExistence type="predicted"/>
<comment type="caution">
    <text evidence="1">The sequence shown here is derived from an EMBL/GenBank/DDBJ whole genome shotgun (WGS) entry which is preliminary data.</text>
</comment>